<evidence type="ECO:0000259" key="4">
    <source>
        <dbReference type="Pfam" id="PF03088"/>
    </source>
</evidence>
<gene>
    <name evidence="5" type="ORF">BQ4739_LOCUS4745</name>
</gene>
<dbReference type="SUPFAM" id="SSF63829">
    <property type="entry name" value="Calcium-dependent phosphotriesterase"/>
    <property type="match status" value="1"/>
</dbReference>
<dbReference type="PANTHER" id="PTHR10426:SF88">
    <property type="entry name" value="ADIPOCYTE PLASMA MEMBRANE-ASSOCIATED PROTEIN HEMOMUCIN-RELATED"/>
    <property type="match status" value="1"/>
</dbReference>
<protein>
    <recommendedName>
        <fullName evidence="4">Strictosidine synthase conserved region domain-containing protein</fullName>
    </recommendedName>
</protein>
<evidence type="ECO:0000313" key="6">
    <source>
        <dbReference type="Proteomes" id="UP000256970"/>
    </source>
</evidence>
<organism evidence="5 6">
    <name type="scientific">Tetradesmus obliquus</name>
    <name type="common">Green alga</name>
    <name type="synonym">Acutodesmus obliquus</name>
    <dbReference type="NCBI Taxonomy" id="3088"/>
    <lineage>
        <taxon>Eukaryota</taxon>
        <taxon>Viridiplantae</taxon>
        <taxon>Chlorophyta</taxon>
        <taxon>core chlorophytes</taxon>
        <taxon>Chlorophyceae</taxon>
        <taxon>CS clade</taxon>
        <taxon>Sphaeropleales</taxon>
        <taxon>Scenedesmaceae</taxon>
        <taxon>Tetradesmus</taxon>
    </lineage>
</organism>
<dbReference type="GO" id="GO:0012505">
    <property type="term" value="C:endomembrane system"/>
    <property type="evidence" value="ECO:0007669"/>
    <property type="project" value="TreeGrafter"/>
</dbReference>
<evidence type="ECO:0000256" key="2">
    <source>
        <dbReference type="ARBA" id="ARBA00022553"/>
    </source>
</evidence>
<accession>A0A383VIL6</accession>
<dbReference type="Gene3D" id="2.120.10.30">
    <property type="entry name" value="TolB, C-terminal domain"/>
    <property type="match status" value="1"/>
</dbReference>
<dbReference type="Proteomes" id="UP000256970">
    <property type="component" value="Unassembled WGS sequence"/>
</dbReference>
<dbReference type="Pfam" id="PF03088">
    <property type="entry name" value="Str_synth"/>
    <property type="match status" value="1"/>
</dbReference>
<dbReference type="EMBL" id="FNXT01000380">
    <property type="protein sequence ID" value="SZX64226.1"/>
    <property type="molecule type" value="Genomic_DNA"/>
</dbReference>
<feature type="domain" description="Strictosidine synthase conserved region" evidence="4">
    <location>
        <begin position="183"/>
        <end position="279"/>
    </location>
</feature>
<keyword evidence="2" id="KW-0597">Phosphoprotein</keyword>
<dbReference type="AlphaFoldDB" id="A0A383VIL6"/>
<reference evidence="5 6" key="1">
    <citation type="submission" date="2016-10" db="EMBL/GenBank/DDBJ databases">
        <authorList>
            <person name="Cai Z."/>
        </authorList>
    </citation>
    <scope>NUCLEOTIDE SEQUENCE [LARGE SCALE GENOMIC DNA]</scope>
</reference>
<keyword evidence="6" id="KW-1185">Reference proteome</keyword>
<comment type="similarity">
    <text evidence="1">Belongs to the strictosidine synthase family.</text>
</comment>
<dbReference type="InterPro" id="IPR018119">
    <property type="entry name" value="Strictosidine_synth_cons-reg"/>
</dbReference>
<proteinExistence type="inferred from homology"/>
<keyword evidence="3" id="KW-0325">Glycoprotein</keyword>
<evidence type="ECO:0000256" key="3">
    <source>
        <dbReference type="ARBA" id="ARBA00023180"/>
    </source>
</evidence>
<dbReference type="STRING" id="3088.A0A383VIL6"/>
<sequence length="396" mass="42336">MSVSTRWSTTSSLTCVLGTVVLATLLVDKGVLKLPMPHPAHDSYIHQWPKEAPFLPTPPDASLRNSLLQQYAVRLFEGQLHNVETVTVEASTGRLLLPDKWGDVHEALQLADGSYQLNPKPLAQLGPGRVLGSKLDADGNLVMCDVLKGLLRLNTSSGAVQQLASRISTSSAEGPGEPIFYANGLDIAPNGSIYFSSSTDILPARARTGSYDTGFAWALNSFRGLPAGRVLVYHPHTQQTHVVASGFYYSDGVLLADDSSHLLVVETDALRVMKVWLAGDKAGQREVLVGSLPGLPAGLSRASDGNYWVSMTVPVPPISKYLGSVLLRALIAWSPRSWRPPVKVWGAVLKVSPEGRILQLLLDPTGARVATASAATEHNGRLFLGSIMGGEGSSHL</sequence>
<dbReference type="InterPro" id="IPR011042">
    <property type="entry name" value="6-blade_b-propeller_TolB-like"/>
</dbReference>
<dbReference type="PANTHER" id="PTHR10426">
    <property type="entry name" value="STRICTOSIDINE SYNTHASE-RELATED"/>
    <property type="match status" value="1"/>
</dbReference>
<evidence type="ECO:0000313" key="5">
    <source>
        <dbReference type="EMBL" id="SZX64226.1"/>
    </source>
</evidence>
<dbReference type="GO" id="GO:0016787">
    <property type="term" value="F:hydrolase activity"/>
    <property type="evidence" value="ECO:0007669"/>
    <property type="project" value="TreeGrafter"/>
</dbReference>
<evidence type="ECO:0000256" key="1">
    <source>
        <dbReference type="ARBA" id="ARBA00009191"/>
    </source>
</evidence>
<name>A0A383VIL6_TETOB</name>